<proteinExistence type="predicted"/>
<organism evidence="1">
    <name type="scientific">marine sediment metagenome</name>
    <dbReference type="NCBI Taxonomy" id="412755"/>
    <lineage>
        <taxon>unclassified sequences</taxon>
        <taxon>metagenomes</taxon>
        <taxon>ecological metagenomes</taxon>
    </lineage>
</organism>
<reference evidence="1" key="1">
    <citation type="journal article" date="2014" name="Front. Microbiol.">
        <title>High frequency of phylogenetically diverse reductive dehalogenase-homologous genes in deep subseafloor sedimentary metagenomes.</title>
        <authorList>
            <person name="Kawai M."/>
            <person name="Futagami T."/>
            <person name="Toyoda A."/>
            <person name="Takaki Y."/>
            <person name="Nishi S."/>
            <person name="Hori S."/>
            <person name="Arai W."/>
            <person name="Tsubouchi T."/>
            <person name="Morono Y."/>
            <person name="Uchiyama I."/>
            <person name="Ito T."/>
            <person name="Fujiyama A."/>
            <person name="Inagaki F."/>
            <person name="Takami H."/>
        </authorList>
    </citation>
    <scope>NUCLEOTIDE SEQUENCE</scope>
    <source>
        <strain evidence="1">Expedition CK06-06</strain>
    </source>
</reference>
<evidence type="ECO:0000313" key="1">
    <source>
        <dbReference type="EMBL" id="GAI35519.1"/>
    </source>
</evidence>
<dbReference type="AlphaFoldDB" id="X1PX49"/>
<gene>
    <name evidence="1" type="ORF">S06H3_49480</name>
</gene>
<sequence>SEIGKRIIRLAHIQEIAGSNPAPAIRCTPTHDILRVKHENNEDKPQTMGYDDPPKFVHTVPPHSLLYDVTFPETR</sequence>
<dbReference type="EMBL" id="BARV01031249">
    <property type="protein sequence ID" value="GAI35519.1"/>
    <property type="molecule type" value="Genomic_DNA"/>
</dbReference>
<accession>X1PX49</accession>
<feature type="non-terminal residue" evidence="1">
    <location>
        <position position="1"/>
    </location>
</feature>
<protein>
    <submittedName>
        <fullName evidence="1">Uncharacterized protein</fullName>
    </submittedName>
</protein>
<comment type="caution">
    <text evidence="1">The sequence shown here is derived from an EMBL/GenBank/DDBJ whole genome shotgun (WGS) entry which is preliminary data.</text>
</comment>
<name>X1PX49_9ZZZZ</name>